<evidence type="ECO:0000256" key="10">
    <source>
        <dbReference type="ARBA" id="ARBA00047552"/>
    </source>
</evidence>
<dbReference type="SUPFAM" id="SSF52374">
    <property type="entry name" value="Nucleotidylyl transferase"/>
    <property type="match status" value="1"/>
</dbReference>
<evidence type="ECO:0000256" key="3">
    <source>
        <dbReference type="ARBA" id="ARBA00022490"/>
    </source>
</evidence>
<dbReference type="InterPro" id="IPR009008">
    <property type="entry name" value="Val/Leu/Ile-tRNA-synth_edit"/>
</dbReference>
<evidence type="ECO:0000256" key="2">
    <source>
        <dbReference type="ARBA" id="ARBA00011245"/>
    </source>
</evidence>
<dbReference type="InterPro" id="IPR002300">
    <property type="entry name" value="aa-tRNA-synth_Ia"/>
</dbReference>
<dbReference type="PANTHER" id="PTHR11946">
    <property type="entry name" value="VALYL-TRNA SYNTHETASES"/>
    <property type="match status" value="1"/>
</dbReference>
<dbReference type="CDD" id="cd07962">
    <property type="entry name" value="Anticodon_Ia_Val"/>
    <property type="match status" value="1"/>
</dbReference>
<protein>
    <recommendedName>
        <fullName evidence="12">Valine--tRNA ligase</fullName>
        <ecNumber evidence="12">6.1.1.9</ecNumber>
    </recommendedName>
    <alternativeName>
        <fullName evidence="12">Valyl-tRNA synthetase</fullName>
        <shortName evidence="12">ValRS</shortName>
    </alternativeName>
</protein>
<name>A0A126V0V4_9RHOB</name>
<comment type="domain">
    <text evidence="12">The C-terminal coiled-coil domain is crucial for aminoacylation activity.</text>
</comment>
<evidence type="ECO:0000256" key="5">
    <source>
        <dbReference type="ARBA" id="ARBA00022741"/>
    </source>
</evidence>
<dbReference type="PANTHER" id="PTHR11946:SF93">
    <property type="entry name" value="VALINE--TRNA LIGASE, CHLOROPLASTIC_MITOCHONDRIAL 2"/>
    <property type="match status" value="1"/>
</dbReference>
<comment type="subcellular location">
    <subcellularLocation>
        <location evidence="1 12">Cytoplasm</location>
    </subcellularLocation>
</comment>
<dbReference type="STRING" id="1579316.RC74_10215"/>
<dbReference type="OrthoDB" id="9810365at2"/>
<dbReference type="InterPro" id="IPR037118">
    <property type="entry name" value="Val-tRNA_synth_C_sf"/>
</dbReference>
<feature type="coiled-coil region" evidence="12">
    <location>
        <begin position="942"/>
        <end position="1011"/>
    </location>
</feature>
<sequence length="1012" mass="114080">MAMEKTFDAREAEARIYAKWEDEGAFKAGANASREETFAIMIPPPNVTGNLHVGHAFNNTLQDILTRQKRMQGYDTLWQPGTDHAGIATQMIVERKLAAEGLPTRAEMGREAFLEKVWEWKAESGGNIKNQLKRLGSTCDWSREAFTMDPNFHEAVIKTFVKMYNDDLIYRGKRLVNWDPHFETAISDLEVENIEVDGHMWHFKYPLAGGQTYEYVEKDDDGVETLRETRDYIAIATTRPETMLGDGAVAVHPDDARYAPIVGMLCEIPVGPKESRRLIPIITDEYPEMDFGSGAVKITGAHDFNDYQVAKRGGIPMYNLMDTKAAMRADGRPYVEEAATAQAIANGELEFDEAMIAAMNLVPEAYRGMDRFEARKAVIADITAEGLAVMTTEVRKDDEGEEFTVFVPYVESKKIMQPFGDRSKVVIEPMLTDQWFVDTAKIVGPALEAVREGRVNIMPESGEKVFYHWLENIEPWCISRQLWWGHQVPVWYGVKCTKGDDGSQVFDFESRVAHCASTEEEAIKWFNEYYGLEVVVSQNMPTNSELRAKWESNHAIHSMVKAAKASEKEAEYNPTIFRDPDVLDTWFSSGLWPMGTLGWPEQTPELAKYYPSDVLITGQDILFFWVARMMMMSQAVEKKDPFHTVYLHQLVRDEKGEKMSKTRGNVIDPLEIVDVYGADALRFTMAQMAAMGGVLKLSEDRIKGYRNFGTKLWNAARFAEMNECVPSPDFDTSSVKQTANKWIIGEAAKARIDVDAALEAYRFNDAANTLYAFVWGKVCDWYVEFAKPLFYSENDEIIAETRATMAWVIDQCLILLHPIMPFITEELWSSIAARPKMLIHTDWPTYGEDIMDKDADGEMNWVIGLIESIRSIRAEMRVPAGAKLPMLQMQLDAKSQEALTRNEAIVCKLARIESITPVSDLPKGCVTIAVTGGTFALPIADLIDLDAEKSRLEKAVEKQKKEYGGLKGRLSNPKFVASAPEEVVAESRARMAELEAEAEKLAAALQRLADLV</sequence>
<evidence type="ECO:0000256" key="11">
    <source>
        <dbReference type="ARBA" id="ARBA00060830"/>
    </source>
</evidence>
<keyword evidence="17" id="KW-1185">Reference proteome</keyword>
<keyword evidence="3 12" id="KW-0963">Cytoplasm</keyword>
<comment type="function">
    <text evidence="12">Catalyzes the attachment of valine to tRNA(Val). As ValRS can inadvertently accommodate and process structurally similar amino acids such as threonine, to avoid such errors, it has a 'posttransfer' editing activity that hydrolyzes mischarged Thr-tRNA(Val) in a tRNA-dependent manner.</text>
</comment>
<evidence type="ECO:0000259" key="15">
    <source>
        <dbReference type="Pfam" id="PF10458"/>
    </source>
</evidence>
<dbReference type="GO" id="GO:0004832">
    <property type="term" value="F:valine-tRNA ligase activity"/>
    <property type="evidence" value="ECO:0007669"/>
    <property type="project" value="UniProtKB-UniRule"/>
</dbReference>
<dbReference type="RefSeq" id="WP_039004626.1">
    <property type="nucleotide sequence ID" value="NZ_CP014327.1"/>
</dbReference>
<evidence type="ECO:0000256" key="4">
    <source>
        <dbReference type="ARBA" id="ARBA00022598"/>
    </source>
</evidence>
<dbReference type="Gene3D" id="1.10.730.10">
    <property type="entry name" value="Isoleucyl-tRNA Synthetase, Domain 1"/>
    <property type="match status" value="1"/>
</dbReference>
<dbReference type="PRINTS" id="PR00986">
    <property type="entry name" value="TRNASYNTHVAL"/>
</dbReference>
<dbReference type="InterPro" id="IPR002303">
    <property type="entry name" value="Valyl-tRNA_ligase"/>
</dbReference>
<accession>A0A126V0V4</accession>
<dbReference type="Gene3D" id="3.40.50.620">
    <property type="entry name" value="HUPs"/>
    <property type="match status" value="2"/>
</dbReference>
<dbReference type="GO" id="GO:0005829">
    <property type="term" value="C:cytosol"/>
    <property type="evidence" value="ECO:0007669"/>
    <property type="project" value="TreeGrafter"/>
</dbReference>
<keyword evidence="5 12" id="KW-0547">Nucleotide-binding</keyword>
<organism evidence="16 17">
    <name type="scientific">Falsihalocynthiibacter arcticus</name>
    <dbReference type="NCBI Taxonomy" id="1579316"/>
    <lineage>
        <taxon>Bacteria</taxon>
        <taxon>Pseudomonadati</taxon>
        <taxon>Pseudomonadota</taxon>
        <taxon>Alphaproteobacteria</taxon>
        <taxon>Rhodobacterales</taxon>
        <taxon>Roseobacteraceae</taxon>
        <taxon>Falsihalocynthiibacter</taxon>
    </lineage>
</organism>
<dbReference type="Pfam" id="PF08264">
    <property type="entry name" value="Anticodon_1"/>
    <property type="match status" value="1"/>
</dbReference>
<dbReference type="GO" id="GO:0005524">
    <property type="term" value="F:ATP binding"/>
    <property type="evidence" value="ECO:0007669"/>
    <property type="project" value="UniProtKB-UniRule"/>
</dbReference>
<dbReference type="SUPFAM" id="SSF47323">
    <property type="entry name" value="Anticodon-binding domain of a subclass of class I aminoacyl-tRNA synthetases"/>
    <property type="match status" value="1"/>
</dbReference>
<keyword evidence="8 12" id="KW-0175">Coiled coil</keyword>
<dbReference type="Gene3D" id="3.90.740.10">
    <property type="entry name" value="Valyl/Leucyl/Isoleucyl-tRNA synthetase, editing domain"/>
    <property type="match status" value="1"/>
</dbReference>
<dbReference type="GO" id="GO:0002161">
    <property type="term" value="F:aminoacyl-tRNA deacylase activity"/>
    <property type="evidence" value="ECO:0007669"/>
    <property type="project" value="InterPro"/>
</dbReference>
<dbReference type="HAMAP" id="MF_02004">
    <property type="entry name" value="Val_tRNA_synth_type1"/>
    <property type="match status" value="1"/>
</dbReference>
<dbReference type="Pfam" id="PF00133">
    <property type="entry name" value="tRNA-synt_1"/>
    <property type="match status" value="1"/>
</dbReference>
<keyword evidence="7 12" id="KW-0648">Protein biosynthesis</keyword>
<evidence type="ECO:0000259" key="14">
    <source>
        <dbReference type="Pfam" id="PF08264"/>
    </source>
</evidence>
<dbReference type="InterPro" id="IPR009080">
    <property type="entry name" value="tRNAsynth_Ia_anticodon-bd"/>
</dbReference>
<dbReference type="NCBIfam" id="NF004349">
    <property type="entry name" value="PRK05729.1"/>
    <property type="match status" value="1"/>
</dbReference>
<evidence type="ECO:0000313" key="16">
    <source>
        <dbReference type="EMBL" id="AML51585.1"/>
    </source>
</evidence>
<evidence type="ECO:0000256" key="7">
    <source>
        <dbReference type="ARBA" id="ARBA00022917"/>
    </source>
</evidence>
<evidence type="ECO:0000256" key="1">
    <source>
        <dbReference type="ARBA" id="ARBA00004496"/>
    </source>
</evidence>
<feature type="short sequence motif" description="'KMSKS' region" evidence="12">
    <location>
        <begin position="658"/>
        <end position="662"/>
    </location>
</feature>
<proteinExistence type="inferred from homology"/>
<dbReference type="InterPro" id="IPR001412">
    <property type="entry name" value="aa-tRNA-synth_I_CS"/>
</dbReference>
<evidence type="ECO:0000313" key="17">
    <source>
        <dbReference type="Proteomes" id="UP000070371"/>
    </source>
</evidence>
<feature type="domain" description="Methionyl/Valyl/Leucyl/Isoleucyl-tRNA synthetase anticodon-binding" evidence="14">
    <location>
        <begin position="740"/>
        <end position="884"/>
    </location>
</feature>
<keyword evidence="6 12" id="KW-0067">ATP-binding</keyword>
<dbReference type="KEGG" id="hat:RC74_10215"/>
<comment type="subunit">
    <text evidence="2 12">Monomer.</text>
</comment>
<comment type="domain">
    <text evidence="12">ValRS has two distinct active sites: one for aminoacylation and one for editing. The misactivated threonine is translocated from the active site to the editing site.</text>
</comment>
<dbReference type="InterPro" id="IPR033705">
    <property type="entry name" value="Anticodon_Ia_Val"/>
</dbReference>
<evidence type="ECO:0000256" key="12">
    <source>
        <dbReference type="HAMAP-Rule" id="MF_02004"/>
    </source>
</evidence>
<evidence type="ECO:0000256" key="6">
    <source>
        <dbReference type="ARBA" id="ARBA00022840"/>
    </source>
</evidence>
<feature type="domain" description="Valyl-tRNA synthetase tRNA-binding arm" evidence="15">
    <location>
        <begin position="944"/>
        <end position="1009"/>
    </location>
</feature>
<dbReference type="FunFam" id="1.10.287.380:FF:000001">
    <property type="entry name" value="Valine--tRNA ligase"/>
    <property type="match status" value="1"/>
</dbReference>
<feature type="binding site" evidence="12">
    <location>
        <position position="661"/>
    </location>
    <ligand>
        <name>ATP</name>
        <dbReference type="ChEBI" id="CHEBI:30616"/>
    </ligand>
</feature>
<evidence type="ECO:0000256" key="8">
    <source>
        <dbReference type="ARBA" id="ARBA00023054"/>
    </source>
</evidence>
<dbReference type="SUPFAM" id="SSF50677">
    <property type="entry name" value="ValRS/IleRS/LeuRS editing domain"/>
    <property type="match status" value="1"/>
</dbReference>
<dbReference type="InterPro" id="IPR019499">
    <property type="entry name" value="Val-tRNA_synth_tRNA-bd"/>
</dbReference>
<dbReference type="EC" id="6.1.1.9" evidence="12"/>
<comment type="similarity">
    <text evidence="11 12">Belongs to the class-I aminoacyl-tRNA synthetase family. ValS type 1 subfamily.</text>
</comment>
<dbReference type="NCBIfam" id="TIGR00422">
    <property type="entry name" value="valS"/>
    <property type="match status" value="1"/>
</dbReference>
<keyword evidence="9 12" id="KW-0030">Aminoacyl-tRNA synthetase</keyword>
<dbReference type="PROSITE" id="PS00178">
    <property type="entry name" value="AA_TRNA_LIGASE_I"/>
    <property type="match status" value="1"/>
</dbReference>
<dbReference type="InterPro" id="IPR010978">
    <property type="entry name" value="tRNA-bd_arm"/>
</dbReference>
<dbReference type="InterPro" id="IPR013155">
    <property type="entry name" value="M/V/L/I-tRNA-synth_anticd-bd"/>
</dbReference>
<dbReference type="InterPro" id="IPR014729">
    <property type="entry name" value="Rossmann-like_a/b/a_fold"/>
</dbReference>
<dbReference type="GO" id="GO:0006438">
    <property type="term" value="P:valyl-tRNA aminoacylation"/>
    <property type="evidence" value="ECO:0007669"/>
    <property type="project" value="UniProtKB-UniRule"/>
</dbReference>
<dbReference type="Proteomes" id="UP000070371">
    <property type="component" value="Chromosome"/>
</dbReference>
<evidence type="ECO:0000256" key="9">
    <source>
        <dbReference type="ARBA" id="ARBA00023146"/>
    </source>
</evidence>
<evidence type="ECO:0000259" key="13">
    <source>
        <dbReference type="Pfam" id="PF00133"/>
    </source>
</evidence>
<comment type="catalytic activity">
    <reaction evidence="10 12">
        <text>tRNA(Val) + L-valine + ATP = L-valyl-tRNA(Val) + AMP + diphosphate</text>
        <dbReference type="Rhea" id="RHEA:10704"/>
        <dbReference type="Rhea" id="RHEA-COMP:9672"/>
        <dbReference type="Rhea" id="RHEA-COMP:9708"/>
        <dbReference type="ChEBI" id="CHEBI:30616"/>
        <dbReference type="ChEBI" id="CHEBI:33019"/>
        <dbReference type="ChEBI" id="CHEBI:57762"/>
        <dbReference type="ChEBI" id="CHEBI:78442"/>
        <dbReference type="ChEBI" id="CHEBI:78537"/>
        <dbReference type="ChEBI" id="CHEBI:456215"/>
        <dbReference type="EC" id="6.1.1.9"/>
    </reaction>
</comment>
<dbReference type="Pfam" id="PF10458">
    <property type="entry name" value="Val_tRNA-synt_C"/>
    <property type="match status" value="1"/>
</dbReference>
<dbReference type="Gene3D" id="1.10.287.380">
    <property type="entry name" value="Valyl-tRNA synthetase, C-terminal domain"/>
    <property type="match status" value="1"/>
</dbReference>
<reference evidence="16 17" key="1">
    <citation type="submission" date="2016-02" db="EMBL/GenBank/DDBJ databases">
        <title>Complete genome sequence of Halocynthiibacter arcticus PAMC 20958t from arctic marine sediment.</title>
        <authorList>
            <person name="Lee Y.M."/>
            <person name="Baek K."/>
            <person name="Lee H.K."/>
            <person name="Shin S.C."/>
        </authorList>
    </citation>
    <scope>NUCLEOTIDE SEQUENCE [LARGE SCALE GENOMIC DNA]</scope>
    <source>
        <strain evidence="16">PAMC 20958</strain>
    </source>
</reference>
<feature type="domain" description="Aminoacyl-tRNA synthetase class Ia" evidence="13">
    <location>
        <begin position="16"/>
        <end position="692"/>
    </location>
</feature>
<dbReference type="FunFam" id="3.40.50.620:FF:000032">
    <property type="entry name" value="Valine--tRNA ligase"/>
    <property type="match status" value="1"/>
</dbReference>
<dbReference type="AlphaFoldDB" id="A0A126V0V4"/>
<dbReference type="SUPFAM" id="SSF46589">
    <property type="entry name" value="tRNA-binding arm"/>
    <property type="match status" value="1"/>
</dbReference>
<dbReference type="EMBL" id="CP014327">
    <property type="protein sequence ID" value="AML51585.1"/>
    <property type="molecule type" value="Genomic_DNA"/>
</dbReference>
<keyword evidence="4 12" id="KW-0436">Ligase</keyword>
<gene>
    <name evidence="12" type="primary">valS</name>
    <name evidence="16" type="ORF">RC74_10215</name>
</gene>
<feature type="short sequence motif" description="'HIGH' region" evidence="12">
    <location>
        <begin position="45"/>
        <end position="55"/>
    </location>
</feature>